<feature type="compositionally biased region" description="Basic residues" evidence="1">
    <location>
        <begin position="1"/>
        <end position="14"/>
    </location>
</feature>
<reference evidence="3 4" key="1">
    <citation type="submission" date="2024-05" db="EMBL/GenBank/DDBJ databases">
        <title>Genome sequencing and assembly of Indian major carp, Cirrhinus mrigala (Hamilton, 1822).</title>
        <authorList>
            <person name="Mohindra V."/>
            <person name="Chowdhury L.M."/>
            <person name="Lal K."/>
            <person name="Jena J.K."/>
        </authorList>
    </citation>
    <scope>NUCLEOTIDE SEQUENCE [LARGE SCALE GENOMIC DNA]</scope>
    <source>
        <strain evidence="3">CM1030</strain>
        <tissue evidence="3">Blood</tissue>
    </source>
</reference>
<gene>
    <name evidence="3" type="ORF">M9458_050883</name>
</gene>
<dbReference type="PANTHER" id="PTHR46564">
    <property type="entry name" value="TRANSPOSASE"/>
    <property type="match status" value="1"/>
</dbReference>
<evidence type="ECO:0000313" key="3">
    <source>
        <dbReference type="EMBL" id="KAL0153767.1"/>
    </source>
</evidence>
<dbReference type="NCBIfam" id="NF033545">
    <property type="entry name" value="transpos_IS630"/>
    <property type="match status" value="1"/>
</dbReference>
<dbReference type="SUPFAM" id="SSF46689">
    <property type="entry name" value="Homeodomain-like"/>
    <property type="match status" value="1"/>
</dbReference>
<organism evidence="3 4">
    <name type="scientific">Cirrhinus mrigala</name>
    <name type="common">Mrigala</name>
    <dbReference type="NCBI Taxonomy" id="683832"/>
    <lineage>
        <taxon>Eukaryota</taxon>
        <taxon>Metazoa</taxon>
        <taxon>Chordata</taxon>
        <taxon>Craniata</taxon>
        <taxon>Vertebrata</taxon>
        <taxon>Euteleostomi</taxon>
        <taxon>Actinopterygii</taxon>
        <taxon>Neopterygii</taxon>
        <taxon>Teleostei</taxon>
        <taxon>Ostariophysi</taxon>
        <taxon>Cypriniformes</taxon>
        <taxon>Cyprinidae</taxon>
        <taxon>Labeoninae</taxon>
        <taxon>Labeonini</taxon>
        <taxon>Cirrhinus</taxon>
    </lineage>
</organism>
<dbReference type="InterPro" id="IPR036397">
    <property type="entry name" value="RNaseH_sf"/>
</dbReference>
<dbReference type="Pfam" id="PF13358">
    <property type="entry name" value="DDE_3"/>
    <property type="match status" value="1"/>
</dbReference>
<sequence length="523" mass="58975">MDSKRCKGRGRGHQRGGGGGGGRGRGGGEGGGSGGGCSEGGGRGVGEGGQGHQRGGRGGRGGQGGRWQQGRGRARARRQAVSDEIRATLVDHVLVHGMTMREAGQRVQPNLSRFTVASIIRTFREENRTQRRPPGGGRLRLLSEEQERELVNMVIANNVIRLREIQRRVIEDDHHFRGINAISLSTIDRILRKNQFRMKQAYRVPFERNSDRVKNQRVEYVQRIFDIEGRPVPHEIIFVDEAGFNLTKRRRRGRNIIGHRAIVNVPGQRGGNVTMCAAISQRGVLHRHAILGPYNTMLLLAFLDGLRQHMFQLDYREPAQPEQPHYVVVWDNVSFHRAALVRDWFTNNPRFSNIFLPAYSPFLNPIEEFFSAWRWKVYDREPYVRVHLLQAMEEACLDISVDACQGWIRHARGFYPRCLARANIACDVDEILWPDPDQRQDAEISSHSKSDTDEVATTIIYIVIVTNLVLYASPLATRGRFDIHSTETVAPHPGLRLPSSAPNQRPYISLGLPLTFCQVLDCV</sequence>
<evidence type="ECO:0000313" key="4">
    <source>
        <dbReference type="Proteomes" id="UP001529510"/>
    </source>
</evidence>
<dbReference type="Proteomes" id="UP001529510">
    <property type="component" value="Unassembled WGS sequence"/>
</dbReference>
<accession>A0ABD0MUV3</accession>
<protein>
    <recommendedName>
        <fullName evidence="2">Tc1-like transposase DDE domain-containing protein</fullName>
    </recommendedName>
</protein>
<dbReference type="Gene3D" id="3.30.420.10">
    <property type="entry name" value="Ribonuclease H-like superfamily/Ribonuclease H"/>
    <property type="match status" value="1"/>
</dbReference>
<evidence type="ECO:0000259" key="2">
    <source>
        <dbReference type="Pfam" id="PF13358"/>
    </source>
</evidence>
<feature type="region of interest" description="Disordered" evidence="1">
    <location>
        <begin position="1"/>
        <end position="80"/>
    </location>
</feature>
<dbReference type="AlphaFoldDB" id="A0ABD0MUV3"/>
<proteinExistence type="predicted"/>
<comment type="caution">
    <text evidence="3">The sequence shown here is derived from an EMBL/GenBank/DDBJ whole genome shotgun (WGS) entry which is preliminary data.</text>
</comment>
<feature type="domain" description="Tc1-like transposase DDE" evidence="2">
    <location>
        <begin position="236"/>
        <end position="374"/>
    </location>
</feature>
<dbReference type="InterPro" id="IPR009057">
    <property type="entry name" value="Homeodomain-like_sf"/>
</dbReference>
<dbReference type="InterPro" id="IPR047655">
    <property type="entry name" value="Transpos_IS630-like"/>
</dbReference>
<dbReference type="PANTHER" id="PTHR46564:SF1">
    <property type="entry name" value="TRANSPOSASE"/>
    <property type="match status" value="1"/>
</dbReference>
<evidence type="ECO:0000256" key="1">
    <source>
        <dbReference type="SAM" id="MobiDB-lite"/>
    </source>
</evidence>
<name>A0ABD0MUV3_CIRMR</name>
<dbReference type="InterPro" id="IPR038717">
    <property type="entry name" value="Tc1-like_DDE_dom"/>
</dbReference>
<feature type="compositionally biased region" description="Gly residues" evidence="1">
    <location>
        <begin position="15"/>
        <end position="67"/>
    </location>
</feature>
<keyword evidence="4" id="KW-1185">Reference proteome</keyword>
<dbReference type="EMBL" id="JAMKFB020000074">
    <property type="protein sequence ID" value="KAL0153767.1"/>
    <property type="molecule type" value="Genomic_DNA"/>
</dbReference>